<dbReference type="Gene3D" id="1.20.1270.50">
    <property type="entry name" value="Glycoside hydrolase family 38, central domain"/>
    <property type="match status" value="1"/>
</dbReference>
<dbReference type="Gene3D" id="2.70.98.30">
    <property type="entry name" value="Golgi alpha-mannosidase II, domain 4"/>
    <property type="match status" value="1"/>
</dbReference>
<reference evidence="4" key="1">
    <citation type="submission" date="2017-02" db="EMBL/GenBank/DDBJ databases">
        <title>Tessaracoccus aquaemaris sp. nov., isolated from the intestine of a Korean rockfish, Sebastes schlegelii, in a marine aquaculture pond.</title>
        <authorList>
            <person name="Tak E.J."/>
            <person name="Bae J.-W."/>
        </authorList>
    </citation>
    <scope>NUCLEOTIDE SEQUENCE [LARGE SCALE GENOMIC DNA]</scope>
    <source>
        <strain evidence="4">NSG39</strain>
    </source>
</reference>
<dbReference type="SUPFAM" id="SSF88713">
    <property type="entry name" value="Glycoside hydrolase/deacetylase"/>
    <property type="match status" value="1"/>
</dbReference>
<dbReference type="GO" id="GO:0030246">
    <property type="term" value="F:carbohydrate binding"/>
    <property type="evidence" value="ECO:0007669"/>
    <property type="project" value="InterPro"/>
</dbReference>
<dbReference type="EMBL" id="CP019606">
    <property type="protein sequence ID" value="AQP48811.1"/>
    <property type="molecule type" value="Genomic_DNA"/>
</dbReference>
<dbReference type="SMART" id="SM00872">
    <property type="entry name" value="Alpha-mann_mid"/>
    <property type="match status" value="1"/>
</dbReference>
<sequence length="878" mass="94517">MWIVPHTHWDREWYEPHDVFRARLVAMLDGLLSLLEREPGYKFTLDGQSAAIDDYLEIRPEEADRVRAAVARGQLALGPFQILLDEFCCDGEAIVRNLEHGIASARRLGREMRVGYLPDMFGHAAQTPQILRGFGIADASLWRGVPASVDKHAFSWEGLDGSAVRVEYLWDGYGSALKLFEPLEKLPELIDAYLDENASWFDGEAVAGWYGTDHMAPRADLVQILRGYGGDVELRIGTVDEVIASRDHSPEALAKLPVVRGELRSHARGNLLPGIFSIRTNLKAAMAAAERGMATAERLDAWVGGVSRTAFFERGWGLIVESTAHDSVTGCGVDSTADEVESRLRVAAQTADGVIDITAPGLASHAPVGSVAAFNQSGFPRQVQAELVVEGAPSSPSVQLLEELPTVIGDETIASRDLPKVVRRIHGQELFGKHIRSWSWEGDDLEFVVADITDGDFDLADFVAVLNDKMSSSDEDHPFRVVTRVPATSRVLVARPAAGMSAVALGPDSAVAPKAPVVVSAGRLSNGLVEAVVAEAGTVTVTDLRTGVTLPDALRLVDDGDRGDSYNYGPVDGPVDAPASVEITVAEEGPLRGRIVIRRTYPLPVEVDASDRSRRSAVTREQVVDTLVELRAGEPFLRVTVSLTNQVGDHRLRVMVPTLRQGVTESASAGQYGLTVRGRTAEGGWGEFPLPTFPATRFVTAGEVGVLVDKLVEYEVVDGEGTDDIALTVLRSVGMMSVNVHPLRDEPAGSQFPVPGAQYLGRHVECSFAIDLDPDRLVEHSDVFRLDPVTVPGRGGEPTEPAVAFETTGQVALESLRRVRGGVEARLVNYSPVARPLAVAAEGTWVVTDLTGAVVSGPVDLATLEVGAGQIVTLRRES</sequence>
<evidence type="ECO:0000259" key="2">
    <source>
        <dbReference type="SMART" id="SM00872"/>
    </source>
</evidence>
<dbReference type="InterPro" id="IPR037094">
    <property type="entry name" value="Glyco_hydro_38_cen_sf"/>
</dbReference>
<keyword evidence="4" id="KW-1185">Reference proteome</keyword>
<dbReference type="Proteomes" id="UP000188145">
    <property type="component" value="Chromosome"/>
</dbReference>
<protein>
    <recommendedName>
        <fullName evidence="2">Glycoside hydrolase family 38 central domain-containing protein</fullName>
    </recommendedName>
</protein>
<dbReference type="KEGG" id="tes:BW730_16190"/>
<accession>A0A1Q2CRS5</accession>
<dbReference type="Pfam" id="PF01074">
    <property type="entry name" value="Glyco_hydro_38N"/>
    <property type="match status" value="1"/>
</dbReference>
<dbReference type="PANTHER" id="PTHR46017:SF2">
    <property type="entry name" value="MANNOSYLGLYCERATE HYDROLASE"/>
    <property type="match status" value="1"/>
</dbReference>
<dbReference type="InterPro" id="IPR000602">
    <property type="entry name" value="Glyco_hydro_38_N"/>
</dbReference>
<feature type="domain" description="Glycoside hydrolase family 38 central" evidence="2">
    <location>
        <begin position="270"/>
        <end position="344"/>
    </location>
</feature>
<name>A0A1Q2CRS5_9ACTN</name>
<dbReference type="InterPro" id="IPR015341">
    <property type="entry name" value="Glyco_hydro_38_cen"/>
</dbReference>
<comment type="similarity">
    <text evidence="1">Belongs to the glycosyl hydrolase 38 family.</text>
</comment>
<dbReference type="OrthoDB" id="9772207at2"/>
<dbReference type="InterPro" id="IPR027291">
    <property type="entry name" value="Glyco_hydro_38_N_sf"/>
</dbReference>
<dbReference type="RefSeq" id="WP_077687161.1">
    <property type="nucleotide sequence ID" value="NZ_CP019606.1"/>
</dbReference>
<proteinExistence type="inferred from homology"/>
<evidence type="ECO:0000313" key="3">
    <source>
        <dbReference type="EMBL" id="AQP48811.1"/>
    </source>
</evidence>
<dbReference type="Gene3D" id="3.20.110.10">
    <property type="entry name" value="Glycoside hydrolase 38, N terminal domain"/>
    <property type="match status" value="1"/>
</dbReference>
<dbReference type="InterPro" id="IPR011013">
    <property type="entry name" value="Gal_mutarotase_sf_dom"/>
</dbReference>
<dbReference type="STRING" id="1332264.BW730_16190"/>
<gene>
    <name evidence="3" type="ORF">BW730_16190</name>
</gene>
<dbReference type="InterPro" id="IPR011330">
    <property type="entry name" value="Glyco_hydro/deAcase_b/a-brl"/>
</dbReference>
<evidence type="ECO:0000313" key="4">
    <source>
        <dbReference type="Proteomes" id="UP000188145"/>
    </source>
</evidence>
<dbReference type="GO" id="GO:0006013">
    <property type="term" value="P:mannose metabolic process"/>
    <property type="evidence" value="ECO:0007669"/>
    <property type="project" value="InterPro"/>
</dbReference>
<dbReference type="SUPFAM" id="SSF74650">
    <property type="entry name" value="Galactose mutarotase-like"/>
    <property type="match status" value="1"/>
</dbReference>
<dbReference type="GO" id="GO:0004559">
    <property type="term" value="F:alpha-mannosidase activity"/>
    <property type="evidence" value="ECO:0007669"/>
    <property type="project" value="InterPro"/>
</dbReference>
<organism evidence="3 4">
    <name type="scientific">Tessaracoccus aquimaris</name>
    <dbReference type="NCBI Taxonomy" id="1332264"/>
    <lineage>
        <taxon>Bacteria</taxon>
        <taxon>Bacillati</taxon>
        <taxon>Actinomycetota</taxon>
        <taxon>Actinomycetes</taxon>
        <taxon>Propionibacteriales</taxon>
        <taxon>Propionibacteriaceae</taxon>
        <taxon>Tessaracoccus</taxon>
    </lineage>
</organism>
<evidence type="ECO:0000256" key="1">
    <source>
        <dbReference type="ARBA" id="ARBA00009792"/>
    </source>
</evidence>
<dbReference type="PANTHER" id="PTHR46017">
    <property type="entry name" value="ALPHA-MANNOSIDASE 2C1"/>
    <property type="match status" value="1"/>
</dbReference>
<dbReference type="AlphaFoldDB" id="A0A1Q2CRS5"/>
<dbReference type="GO" id="GO:0009313">
    <property type="term" value="P:oligosaccharide catabolic process"/>
    <property type="evidence" value="ECO:0007669"/>
    <property type="project" value="TreeGrafter"/>
</dbReference>